<protein>
    <submittedName>
        <fullName evidence="4">Integrase</fullName>
    </submittedName>
</protein>
<dbReference type="Pfam" id="PF00589">
    <property type="entry name" value="Phage_integrase"/>
    <property type="match status" value="1"/>
</dbReference>
<dbReference type="AlphaFoldDB" id="A0A370N7X7"/>
<gene>
    <name evidence="4" type="ORF">DLM46_17560</name>
</gene>
<evidence type="ECO:0000313" key="5">
    <source>
        <dbReference type="Proteomes" id="UP000254875"/>
    </source>
</evidence>
<dbReference type="InterPro" id="IPR011010">
    <property type="entry name" value="DNA_brk_join_enz"/>
</dbReference>
<dbReference type="SUPFAM" id="SSF56349">
    <property type="entry name" value="DNA breaking-rejoining enzymes"/>
    <property type="match status" value="1"/>
</dbReference>
<keyword evidence="2" id="KW-0233">DNA recombination</keyword>
<evidence type="ECO:0000256" key="2">
    <source>
        <dbReference type="ARBA" id="ARBA00023172"/>
    </source>
</evidence>
<dbReference type="EMBL" id="QHKS01000010">
    <property type="protein sequence ID" value="RDK01608.1"/>
    <property type="molecule type" value="Genomic_DNA"/>
</dbReference>
<dbReference type="OrthoDB" id="662444at2"/>
<dbReference type="InterPro" id="IPR002104">
    <property type="entry name" value="Integrase_catalytic"/>
</dbReference>
<dbReference type="InterPro" id="IPR050090">
    <property type="entry name" value="Tyrosine_recombinase_XerCD"/>
</dbReference>
<sequence>MPIETITKAGRRRYRWTFERVIEGSRVRKTKLLPAGISAQEADELARKWERELYVLVSGLIRPAVTIGDCVLAHVSDKHMRWKDATKRIQTLEKWKSEYSEQDALDLHEWSRRFAGYLRANRDHSGQPKRPLTDGAIRNVMAYLRAAIKYAHKIGRLEVDQTARMVIPAVNNERHHYPQRREMLEIARACGDREVRAAIRIAFYSGMRRGEIMRARVTRNGYSLADTKNGRPRIIPIHPRIAVLARRVRFTVKVKRFETEWIKARETAGHPETNFHDLRHGAASEMINAGIDLFTVGGVLGHKSVVSTKRYSHLATDRLADAVGRIGQRGPEARK</sequence>
<dbReference type="PANTHER" id="PTHR30349">
    <property type="entry name" value="PHAGE INTEGRASE-RELATED"/>
    <property type="match status" value="1"/>
</dbReference>
<keyword evidence="1" id="KW-0229">DNA integration</keyword>
<organism evidence="4 5">
    <name type="scientific">Paraburkholderia lacunae</name>
    <dbReference type="NCBI Taxonomy" id="2211104"/>
    <lineage>
        <taxon>Bacteria</taxon>
        <taxon>Pseudomonadati</taxon>
        <taxon>Pseudomonadota</taxon>
        <taxon>Betaproteobacteria</taxon>
        <taxon>Burkholderiales</taxon>
        <taxon>Burkholderiaceae</taxon>
        <taxon>Paraburkholderia</taxon>
    </lineage>
</organism>
<dbReference type="PANTHER" id="PTHR30349:SF64">
    <property type="entry name" value="PROPHAGE INTEGRASE INTD-RELATED"/>
    <property type="match status" value="1"/>
</dbReference>
<name>A0A370N7X7_9BURK</name>
<dbReference type="CDD" id="cd00796">
    <property type="entry name" value="INT_Rci_Hp1_C"/>
    <property type="match status" value="1"/>
</dbReference>
<evidence type="ECO:0000259" key="3">
    <source>
        <dbReference type="PROSITE" id="PS51898"/>
    </source>
</evidence>
<feature type="domain" description="Tyr recombinase" evidence="3">
    <location>
        <begin position="172"/>
        <end position="324"/>
    </location>
</feature>
<comment type="caution">
    <text evidence="4">The sequence shown here is derived from an EMBL/GenBank/DDBJ whole genome shotgun (WGS) entry which is preliminary data.</text>
</comment>
<dbReference type="InterPro" id="IPR013762">
    <property type="entry name" value="Integrase-like_cat_sf"/>
</dbReference>
<proteinExistence type="predicted"/>
<evidence type="ECO:0000313" key="4">
    <source>
        <dbReference type="EMBL" id="RDK01608.1"/>
    </source>
</evidence>
<dbReference type="GO" id="GO:0003677">
    <property type="term" value="F:DNA binding"/>
    <property type="evidence" value="ECO:0007669"/>
    <property type="project" value="InterPro"/>
</dbReference>
<dbReference type="RefSeq" id="WP_115102000.1">
    <property type="nucleotide sequence ID" value="NZ_QHKS01000010.1"/>
</dbReference>
<evidence type="ECO:0000256" key="1">
    <source>
        <dbReference type="ARBA" id="ARBA00022908"/>
    </source>
</evidence>
<dbReference type="PROSITE" id="PS51898">
    <property type="entry name" value="TYR_RECOMBINASE"/>
    <property type="match status" value="1"/>
</dbReference>
<dbReference type="GO" id="GO:0015074">
    <property type="term" value="P:DNA integration"/>
    <property type="evidence" value="ECO:0007669"/>
    <property type="project" value="UniProtKB-KW"/>
</dbReference>
<keyword evidence="5" id="KW-1185">Reference proteome</keyword>
<accession>A0A370N7X7</accession>
<reference evidence="5" key="1">
    <citation type="submission" date="2018-05" db="EMBL/GenBank/DDBJ databases">
        <authorList>
            <person name="Feng T."/>
        </authorList>
    </citation>
    <scope>NUCLEOTIDE SEQUENCE [LARGE SCALE GENOMIC DNA]</scope>
    <source>
        <strain evidence="5">S27</strain>
    </source>
</reference>
<dbReference type="Proteomes" id="UP000254875">
    <property type="component" value="Unassembled WGS sequence"/>
</dbReference>
<dbReference type="GO" id="GO:0006310">
    <property type="term" value="P:DNA recombination"/>
    <property type="evidence" value="ECO:0007669"/>
    <property type="project" value="UniProtKB-KW"/>
</dbReference>
<dbReference type="Gene3D" id="1.10.443.10">
    <property type="entry name" value="Intergrase catalytic core"/>
    <property type="match status" value="1"/>
</dbReference>